<keyword evidence="9" id="KW-1185">Reference proteome</keyword>
<accession>A0A4W5NA03</accession>
<feature type="compositionally biased region" description="Low complexity" evidence="6">
    <location>
        <begin position="198"/>
        <end position="209"/>
    </location>
</feature>
<keyword evidence="7" id="KW-0812">Transmembrane</keyword>
<feature type="region of interest" description="Disordered" evidence="6">
    <location>
        <begin position="280"/>
        <end position="323"/>
    </location>
</feature>
<dbReference type="GO" id="GO:0005912">
    <property type="term" value="C:adherens junction"/>
    <property type="evidence" value="ECO:0007669"/>
    <property type="project" value="UniProtKB-SubCell"/>
</dbReference>
<feature type="region of interest" description="Disordered" evidence="6">
    <location>
        <begin position="1"/>
        <end position="28"/>
    </location>
</feature>
<evidence type="ECO:0000256" key="3">
    <source>
        <dbReference type="ARBA" id="ARBA00022949"/>
    </source>
</evidence>
<name>A0A4W5NA03_9TELE</name>
<evidence type="ECO:0000256" key="4">
    <source>
        <dbReference type="ARBA" id="ARBA00023054"/>
    </source>
</evidence>
<evidence type="ECO:0000256" key="7">
    <source>
        <dbReference type="SAM" id="Phobius"/>
    </source>
</evidence>
<dbReference type="Pfam" id="PF10226">
    <property type="entry name" value="CCDC85"/>
    <property type="match status" value="1"/>
</dbReference>
<dbReference type="PANTHER" id="PTHR13546:SF16">
    <property type="entry name" value="COILED-COIL DOMAIN CONTAINING 85A, LIKE ISOFORM X1"/>
    <property type="match status" value="1"/>
</dbReference>
<feature type="coiled-coil region" evidence="5">
    <location>
        <begin position="71"/>
        <end position="98"/>
    </location>
</feature>
<sequence>MSKQNERAKNLRGQLPAGSESPAEDISNIPDEDLLKWTKEDLVRRLRRSEADKMSVILDHSNLIREVNRSLQLHLNEIRGLKDINQKLQEDNRELRDLCCFLDDDRQKGKRVSREWQRLGRYSASIMRKEVTLYLQKLKELEVRQDEVVRENLDLKELCLLLDEEKGGGGGGCRNSIDSQSSLLLVPGTGLLMRDVGDGSSTSSAGSADSSDHPHHKQLHLGGGGTGSQEHLQKPRAGSVSGEREIPSSPEPPHPQGRHRSTSLEYPYAMPQLCRPRCGSISVPDHTHSGRSMRGLSPEKYGRNVGRRSPESQHPSTKHHHLHGSDLLLSQKQQHLLGSGQGGSAGELYHRHHRGSIGGGSCCGSPEPRQAHLGLGMPEHQHHEKGCVMSAGGSPETHRHQYSGSPDHMKFGSPGREVQKRPATAEELSPHHRSIYNGMNEWSTTQRTSSHLDTTVGGIGVNMGQHPRGTLSIPFRVHALTISGCSDCKGGMQHNIRKVFLMFIILSVHFYTVCTHHIYLCRPSIPKAFTFLISYVAHKSRNRDKRYERCSELM</sequence>
<feature type="region of interest" description="Disordered" evidence="6">
    <location>
        <begin position="389"/>
        <end position="408"/>
    </location>
</feature>
<organism evidence="8 9">
    <name type="scientific">Hucho hucho</name>
    <name type="common">huchen</name>
    <dbReference type="NCBI Taxonomy" id="62062"/>
    <lineage>
        <taxon>Eukaryota</taxon>
        <taxon>Metazoa</taxon>
        <taxon>Chordata</taxon>
        <taxon>Craniata</taxon>
        <taxon>Vertebrata</taxon>
        <taxon>Euteleostomi</taxon>
        <taxon>Actinopterygii</taxon>
        <taxon>Neopterygii</taxon>
        <taxon>Teleostei</taxon>
        <taxon>Protacanthopterygii</taxon>
        <taxon>Salmoniformes</taxon>
        <taxon>Salmonidae</taxon>
        <taxon>Salmoninae</taxon>
        <taxon>Hucho</taxon>
    </lineage>
</organism>
<evidence type="ECO:0000256" key="6">
    <source>
        <dbReference type="SAM" id="MobiDB-lite"/>
    </source>
</evidence>
<evidence type="ECO:0000256" key="2">
    <source>
        <dbReference type="ARBA" id="ARBA00009052"/>
    </source>
</evidence>
<dbReference type="Ensembl" id="ENSHHUT00000048088.1">
    <property type="protein sequence ID" value="ENSHHUP00000046379.1"/>
    <property type="gene ID" value="ENSHHUG00000028229.1"/>
</dbReference>
<reference evidence="8" key="3">
    <citation type="submission" date="2025-09" db="UniProtKB">
        <authorList>
            <consortium name="Ensembl"/>
        </authorList>
    </citation>
    <scope>IDENTIFICATION</scope>
</reference>
<dbReference type="AlphaFoldDB" id="A0A4W5NA03"/>
<feature type="region of interest" description="Disordered" evidence="6">
    <location>
        <begin position="194"/>
        <end position="262"/>
    </location>
</feature>
<comment type="subcellular location">
    <subcellularLocation>
        <location evidence="1">Cell junction</location>
        <location evidence="1">Adherens junction</location>
    </subcellularLocation>
</comment>
<protein>
    <submittedName>
        <fullName evidence="8">Coiled-coil domain containing 85A, like</fullName>
    </submittedName>
</protein>
<dbReference type="GeneTree" id="ENSGT00940000157361"/>
<keyword evidence="4 5" id="KW-0175">Coiled coil</keyword>
<keyword evidence="3" id="KW-0965">Cell junction</keyword>
<evidence type="ECO:0000256" key="5">
    <source>
        <dbReference type="SAM" id="Coils"/>
    </source>
</evidence>
<dbReference type="PANTHER" id="PTHR13546">
    <property type="entry name" value="RE60986P"/>
    <property type="match status" value="1"/>
</dbReference>
<dbReference type="InterPro" id="IPR019359">
    <property type="entry name" value="CCDC85"/>
</dbReference>
<evidence type="ECO:0000313" key="8">
    <source>
        <dbReference type="Ensembl" id="ENSHHUP00000046379.1"/>
    </source>
</evidence>
<dbReference type="STRING" id="62062.ENSHHUP00000046379"/>
<keyword evidence="7" id="KW-1133">Transmembrane helix</keyword>
<proteinExistence type="inferred from homology"/>
<feature type="transmembrane region" description="Helical" evidence="7">
    <location>
        <begin position="499"/>
        <end position="520"/>
    </location>
</feature>
<comment type="similarity">
    <text evidence="2">Belongs to the CCDC85 family.</text>
</comment>
<keyword evidence="7" id="KW-0472">Membrane</keyword>
<reference evidence="9" key="1">
    <citation type="submission" date="2018-06" db="EMBL/GenBank/DDBJ databases">
        <title>Genome assembly of Danube salmon.</title>
        <authorList>
            <person name="Macqueen D.J."/>
            <person name="Gundappa M.K."/>
        </authorList>
    </citation>
    <scope>NUCLEOTIDE SEQUENCE [LARGE SCALE GENOMIC DNA]</scope>
</reference>
<dbReference type="Proteomes" id="UP000314982">
    <property type="component" value="Unassembled WGS sequence"/>
</dbReference>
<evidence type="ECO:0000256" key="1">
    <source>
        <dbReference type="ARBA" id="ARBA00004536"/>
    </source>
</evidence>
<reference evidence="8" key="2">
    <citation type="submission" date="2025-08" db="UniProtKB">
        <authorList>
            <consortium name="Ensembl"/>
        </authorList>
    </citation>
    <scope>IDENTIFICATION</scope>
</reference>
<evidence type="ECO:0000313" key="9">
    <source>
        <dbReference type="Proteomes" id="UP000314982"/>
    </source>
</evidence>